<feature type="transmembrane region" description="Helical" evidence="6">
    <location>
        <begin position="91"/>
        <end position="112"/>
    </location>
</feature>
<dbReference type="Pfam" id="PF13520">
    <property type="entry name" value="AA_permease_2"/>
    <property type="match status" value="1"/>
</dbReference>
<dbReference type="Proteomes" id="UP000228758">
    <property type="component" value="Unassembled WGS sequence"/>
</dbReference>
<evidence type="ECO:0000256" key="4">
    <source>
        <dbReference type="ARBA" id="ARBA00022989"/>
    </source>
</evidence>
<comment type="caution">
    <text evidence="7">The sequence shown here is derived from an EMBL/GenBank/DDBJ whole genome shotgun (WGS) entry which is preliminary data.</text>
</comment>
<name>A0A2M9CHS3_9MICO</name>
<proteinExistence type="predicted"/>
<protein>
    <submittedName>
        <fullName evidence="7">APA family basic amino acid/polyamine antiporter</fullName>
    </submittedName>
</protein>
<feature type="transmembrane region" description="Helical" evidence="6">
    <location>
        <begin position="9"/>
        <end position="30"/>
    </location>
</feature>
<feature type="transmembrane region" description="Helical" evidence="6">
    <location>
        <begin position="173"/>
        <end position="192"/>
    </location>
</feature>
<evidence type="ECO:0000256" key="5">
    <source>
        <dbReference type="ARBA" id="ARBA00023136"/>
    </source>
</evidence>
<dbReference type="PANTHER" id="PTHR42770">
    <property type="entry name" value="AMINO ACID TRANSPORTER-RELATED"/>
    <property type="match status" value="1"/>
</dbReference>
<dbReference type="PIRSF" id="PIRSF006060">
    <property type="entry name" value="AA_transporter"/>
    <property type="match status" value="1"/>
</dbReference>
<evidence type="ECO:0000256" key="1">
    <source>
        <dbReference type="ARBA" id="ARBA00004651"/>
    </source>
</evidence>
<evidence type="ECO:0000313" key="8">
    <source>
        <dbReference type="Proteomes" id="UP000228758"/>
    </source>
</evidence>
<keyword evidence="5 6" id="KW-0472">Membrane</keyword>
<dbReference type="InterPro" id="IPR002293">
    <property type="entry name" value="AA/rel_permease1"/>
</dbReference>
<evidence type="ECO:0000313" key="7">
    <source>
        <dbReference type="EMBL" id="PJJ71437.1"/>
    </source>
</evidence>
<reference evidence="7 8" key="1">
    <citation type="submission" date="2017-11" db="EMBL/GenBank/DDBJ databases">
        <title>Genomic Encyclopedia of Archaeal and Bacterial Type Strains, Phase II (KMG-II): From Individual Species to Whole Genera.</title>
        <authorList>
            <person name="Goeker M."/>
        </authorList>
    </citation>
    <scope>NUCLEOTIDE SEQUENCE [LARGE SCALE GENOMIC DNA]</scope>
    <source>
        <strain evidence="7 8">DSM 27393</strain>
    </source>
</reference>
<sequence length="403" mass="40636">MQQLVRRLGVVRATTVGLAAMVGAGVFVVWGPAADAAGSLLLVSLGIAALVAALNALSTTQLAVAHPVAGGAYAYGRAVVGPRTGFTAGWLFLWGKTASAAAIALTAGQYLWPEAARIVAVAVVVVLAIVNASGIRSTATVGAVVVSIVLVGIAAAVLAAVPRIGDAPPAEPGNALGVLQGAALVFFAFAGYARMATLSEEVREPRRTLPRAILTAFVVAVTVYAVVAAVCLAVLGVDRLAASTSPLADAAGEGWRPVIAIVAGIACLGSLAGVLAGLSRTGLAMARDRELPGPLATIWARTGAPAVAEVTFAVLAIAGVLLLPSGMLVALSSCAVLGYYAIAHVAALRQPRPERWVPRFVPAVGLAACLLLLLSVPPLALAATALILLVGHTQRELRARLAR</sequence>
<dbReference type="Gene3D" id="1.20.1740.10">
    <property type="entry name" value="Amino acid/polyamine transporter I"/>
    <property type="match status" value="1"/>
</dbReference>
<evidence type="ECO:0000256" key="6">
    <source>
        <dbReference type="SAM" id="Phobius"/>
    </source>
</evidence>
<accession>A0A2M9CHS3</accession>
<comment type="subcellular location">
    <subcellularLocation>
        <location evidence="1">Cell membrane</location>
        <topology evidence="1">Multi-pass membrane protein</topology>
    </subcellularLocation>
</comment>
<dbReference type="EMBL" id="PGFF01000001">
    <property type="protein sequence ID" value="PJJ71437.1"/>
    <property type="molecule type" value="Genomic_DNA"/>
</dbReference>
<feature type="transmembrane region" description="Helical" evidence="6">
    <location>
        <begin position="360"/>
        <end position="390"/>
    </location>
</feature>
<feature type="transmembrane region" description="Helical" evidence="6">
    <location>
        <begin position="141"/>
        <end position="161"/>
    </location>
</feature>
<dbReference type="GO" id="GO:0005886">
    <property type="term" value="C:plasma membrane"/>
    <property type="evidence" value="ECO:0007669"/>
    <property type="project" value="UniProtKB-SubCell"/>
</dbReference>
<feature type="transmembrane region" description="Helical" evidence="6">
    <location>
        <begin position="213"/>
        <end position="237"/>
    </location>
</feature>
<feature type="transmembrane region" description="Helical" evidence="6">
    <location>
        <begin position="298"/>
        <end position="322"/>
    </location>
</feature>
<gene>
    <name evidence="7" type="ORF">CLV46_0984</name>
</gene>
<feature type="transmembrane region" description="Helical" evidence="6">
    <location>
        <begin position="36"/>
        <end position="57"/>
    </location>
</feature>
<keyword evidence="4 6" id="KW-1133">Transmembrane helix</keyword>
<dbReference type="RefSeq" id="WP_245866525.1">
    <property type="nucleotide sequence ID" value="NZ_PGFF01000001.1"/>
</dbReference>
<evidence type="ECO:0000256" key="3">
    <source>
        <dbReference type="ARBA" id="ARBA00022692"/>
    </source>
</evidence>
<evidence type="ECO:0000256" key="2">
    <source>
        <dbReference type="ARBA" id="ARBA00022475"/>
    </source>
</evidence>
<dbReference type="AlphaFoldDB" id="A0A2M9CHS3"/>
<organism evidence="7 8">
    <name type="scientific">Diaminobutyricimonas aerilata</name>
    <dbReference type="NCBI Taxonomy" id="1162967"/>
    <lineage>
        <taxon>Bacteria</taxon>
        <taxon>Bacillati</taxon>
        <taxon>Actinomycetota</taxon>
        <taxon>Actinomycetes</taxon>
        <taxon>Micrococcales</taxon>
        <taxon>Microbacteriaceae</taxon>
        <taxon>Diaminobutyricimonas</taxon>
    </lineage>
</organism>
<dbReference type="GO" id="GO:0022857">
    <property type="term" value="F:transmembrane transporter activity"/>
    <property type="evidence" value="ECO:0007669"/>
    <property type="project" value="InterPro"/>
</dbReference>
<feature type="transmembrane region" description="Helical" evidence="6">
    <location>
        <begin position="257"/>
        <end position="278"/>
    </location>
</feature>
<keyword evidence="3 6" id="KW-0812">Transmembrane</keyword>
<dbReference type="InterPro" id="IPR050367">
    <property type="entry name" value="APC_superfamily"/>
</dbReference>
<feature type="transmembrane region" description="Helical" evidence="6">
    <location>
        <begin position="328"/>
        <end position="348"/>
    </location>
</feature>
<feature type="transmembrane region" description="Helical" evidence="6">
    <location>
        <begin position="118"/>
        <end position="134"/>
    </location>
</feature>
<keyword evidence="2" id="KW-1003">Cell membrane</keyword>
<keyword evidence="8" id="KW-1185">Reference proteome</keyword>
<dbReference type="PANTHER" id="PTHR42770:SF7">
    <property type="entry name" value="MEMBRANE PROTEIN"/>
    <property type="match status" value="1"/>
</dbReference>